<proteinExistence type="predicted"/>
<evidence type="ECO:0000313" key="3">
    <source>
        <dbReference type="Proteomes" id="UP001243989"/>
    </source>
</evidence>
<organism evidence="2 3">
    <name type="scientific">Colletotrichum phormii</name>
    <dbReference type="NCBI Taxonomy" id="359342"/>
    <lineage>
        <taxon>Eukaryota</taxon>
        <taxon>Fungi</taxon>
        <taxon>Dikarya</taxon>
        <taxon>Ascomycota</taxon>
        <taxon>Pezizomycotina</taxon>
        <taxon>Sordariomycetes</taxon>
        <taxon>Hypocreomycetidae</taxon>
        <taxon>Glomerellales</taxon>
        <taxon>Glomerellaceae</taxon>
        <taxon>Colletotrichum</taxon>
        <taxon>Colletotrichum acutatum species complex</taxon>
    </lineage>
</organism>
<accession>A0AAI9ZTI6</accession>
<protein>
    <submittedName>
        <fullName evidence="2">Uncharacterized protein</fullName>
    </submittedName>
</protein>
<evidence type="ECO:0000256" key="1">
    <source>
        <dbReference type="SAM" id="MobiDB-lite"/>
    </source>
</evidence>
<dbReference type="Proteomes" id="UP001243989">
    <property type="component" value="Unassembled WGS sequence"/>
</dbReference>
<feature type="region of interest" description="Disordered" evidence="1">
    <location>
        <begin position="1"/>
        <end position="109"/>
    </location>
</feature>
<evidence type="ECO:0000313" key="2">
    <source>
        <dbReference type="EMBL" id="KAK1637843.1"/>
    </source>
</evidence>
<sequence length="249" mass="26454">MAESTEKQENPGILPSIEFSPVVKVESSPAIDPLPSSPMNPPTEASSVTGHPIQASPANDPPVHVSPPVNPPVQAFAPLDGTSSIIDAVDQAPPANSPRPVIEARAPHPPVVLPPLPARHSNEPPSQTRLSIPQLSYPSLISNRPPTNPNLSQHYRFQSPMGICQGMETEILSNALGSMTGRGDEEKFKTPVEYAVILQMKTKMTASLDQAVAERTRVEDDFRKVSGQPQGGLVGMSGAVVDMVKGIDC</sequence>
<comment type="caution">
    <text evidence="2">The sequence shown here is derived from an EMBL/GenBank/DDBJ whole genome shotgun (WGS) entry which is preliminary data.</text>
</comment>
<name>A0AAI9ZTI6_9PEZI</name>
<dbReference type="RefSeq" id="XP_060446450.1">
    <property type="nucleotide sequence ID" value="XM_060594575.1"/>
</dbReference>
<dbReference type="AlphaFoldDB" id="A0AAI9ZTI6"/>
<keyword evidence="3" id="KW-1185">Reference proteome</keyword>
<gene>
    <name evidence="2" type="ORF">BDP81DRAFT_471073</name>
</gene>
<dbReference type="GeneID" id="85479437"/>
<reference evidence="2" key="1">
    <citation type="submission" date="2021-06" db="EMBL/GenBank/DDBJ databases">
        <title>Comparative genomics, transcriptomics and evolutionary studies reveal genomic signatures of adaptation to plant cell wall in hemibiotrophic fungi.</title>
        <authorList>
            <consortium name="DOE Joint Genome Institute"/>
            <person name="Baroncelli R."/>
            <person name="Diaz J.F."/>
            <person name="Benocci T."/>
            <person name="Peng M."/>
            <person name="Battaglia E."/>
            <person name="Haridas S."/>
            <person name="Andreopoulos W."/>
            <person name="Labutti K."/>
            <person name="Pangilinan J."/>
            <person name="Floch G.L."/>
            <person name="Makela M.R."/>
            <person name="Henrissat B."/>
            <person name="Grigoriev I.V."/>
            <person name="Crouch J.A."/>
            <person name="De Vries R.P."/>
            <person name="Sukno S.A."/>
            <person name="Thon M.R."/>
        </authorList>
    </citation>
    <scope>NUCLEOTIDE SEQUENCE</scope>
    <source>
        <strain evidence="2">CBS 102054</strain>
    </source>
</reference>
<dbReference type="EMBL" id="JAHMHQ010000008">
    <property type="protein sequence ID" value="KAK1637843.1"/>
    <property type="molecule type" value="Genomic_DNA"/>
</dbReference>